<dbReference type="PANTHER" id="PTHR32487">
    <property type="entry name" value="3-OXO-DELTA(4,5)-STEROID 5-BETA-REDUCTASE"/>
    <property type="match status" value="1"/>
</dbReference>
<name>A0A1L7XH25_9HELO</name>
<protein>
    <recommendedName>
        <fullName evidence="2">PRISE-like Rossmann-fold domain-containing protein</fullName>
    </recommendedName>
</protein>
<reference evidence="3 4" key="1">
    <citation type="submission" date="2016-03" db="EMBL/GenBank/DDBJ databases">
        <authorList>
            <person name="Ploux O."/>
        </authorList>
    </citation>
    <scope>NUCLEOTIDE SEQUENCE [LARGE SCALE GENOMIC DNA]</scope>
    <source>
        <strain evidence="3 4">UAMH 11012</strain>
    </source>
</reference>
<dbReference type="InterPro" id="IPR036291">
    <property type="entry name" value="NAD(P)-bd_dom_sf"/>
</dbReference>
<dbReference type="EMBL" id="FJOG01000026">
    <property type="protein sequence ID" value="CZR64353.1"/>
    <property type="molecule type" value="Genomic_DNA"/>
</dbReference>
<keyword evidence="1" id="KW-0732">Signal</keyword>
<feature type="signal peptide" evidence="1">
    <location>
        <begin position="1"/>
        <end position="19"/>
    </location>
</feature>
<accession>A0A1L7XH25</accession>
<dbReference type="AlphaFoldDB" id="A0A1L7XH25"/>
<sequence>MLSTLCCFVIVFSWLNIKSFCLLRHGIQEEGILVGFDKQLVLCPELIVLSTLKYVARTHPRRLGNLELGSSQSDPKIPTPTTFSKITGTTNRPLGLEQAFIPAGPRINLVSGVDFTKNVDEVVEALKLKKDDPMETKKANTKLLKTAITAIETVSKKLEFVILQTGAKVFQICFETERSARLNLVLCTYGLEFPDKISIETPLTEGAPRLPLPYANQLVQRGHEAGVSVPFPGSEKGHHSTHSDTSQDILAKMQIFAAVNPQKCGNGQAFNVADGKTVTWAEIWPALCTEFELVGSGPEQGSKAVEDFVRENSISWDGVVARHHLRSGLMEAQNWPFVYLMLVTFNFNR</sequence>
<feature type="domain" description="PRISE-like Rossmann-fold" evidence="2">
    <location>
        <begin position="77"/>
        <end position="218"/>
    </location>
</feature>
<feature type="domain" description="PRISE-like Rossmann-fold" evidence="2">
    <location>
        <begin position="224"/>
        <end position="349"/>
    </location>
</feature>
<feature type="chain" id="PRO_5012702038" description="PRISE-like Rossmann-fold domain-containing protein" evidence="1">
    <location>
        <begin position="20"/>
        <end position="349"/>
    </location>
</feature>
<dbReference type="Pfam" id="PF22917">
    <property type="entry name" value="PRISE"/>
    <property type="match status" value="2"/>
</dbReference>
<evidence type="ECO:0000313" key="4">
    <source>
        <dbReference type="Proteomes" id="UP000184330"/>
    </source>
</evidence>
<evidence type="ECO:0000256" key="1">
    <source>
        <dbReference type="SAM" id="SignalP"/>
    </source>
</evidence>
<dbReference type="Gene3D" id="3.40.50.720">
    <property type="entry name" value="NAD(P)-binding Rossmann-like Domain"/>
    <property type="match status" value="2"/>
</dbReference>
<evidence type="ECO:0000313" key="3">
    <source>
        <dbReference type="EMBL" id="CZR64353.1"/>
    </source>
</evidence>
<dbReference type="InterPro" id="IPR055222">
    <property type="entry name" value="PRISE-like_Rossmann-fold"/>
</dbReference>
<dbReference type="SUPFAM" id="SSF51735">
    <property type="entry name" value="NAD(P)-binding Rossmann-fold domains"/>
    <property type="match status" value="1"/>
</dbReference>
<dbReference type="Proteomes" id="UP000184330">
    <property type="component" value="Unassembled WGS sequence"/>
</dbReference>
<dbReference type="STRING" id="576137.A0A1L7XH25"/>
<proteinExistence type="predicted"/>
<dbReference type="OrthoDB" id="1731983at2759"/>
<organism evidence="3 4">
    <name type="scientific">Phialocephala subalpina</name>
    <dbReference type="NCBI Taxonomy" id="576137"/>
    <lineage>
        <taxon>Eukaryota</taxon>
        <taxon>Fungi</taxon>
        <taxon>Dikarya</taxon>
        <taxon>Ascomycota</taxon>
        <taxon>Pezizomycotina</taxon>
        <taxon>Leotiomycetes</taxon>
        <taxon>Helotiales</taxon>
        <taxon>Mollisiaceae</taxon>
        <taxon>Phialocephala</taxon>
        <taxon>Phialocephala fortinii species complex</taxon>
    </lineage>
</organism>
<keyword evidence="4" id="KW-1185">Reference proteome</keyword>
<gene>
    <name evidence="3" type="ORF">PAC_14251</name>
</gene>
<evidence type="ECO:0000259" key="2">
    <source>
        <dbReference type="Pfam" id="PF22917"/>
    </source>
</evidence>
<dbReference type="PANTHER" id="PTHR32487:SF8">
    <property type="entry name" value="NAD-DEPENDENT EPIMERASE_DEHYDRATASE DOMAIN-CONTAINING PROTEIN"/>
    <property type="match status" value="1"/>
</dbReference>